<dbReference type="PANTHER" id="PTHR11360:SF290">
    <property type="entry name" value="MONOCARBOXYLATE MFS PERMEASE"/>
    <property type="match status" value="1"/>
</dbReference>
<feature type="transmembrane region" description="Helical" evidence="4">
    <location>
        <begin position="143"/>
        <end position="162"/>
    </location>
</feature>
<dbReference type="InterPro" id="IPR011701">
    <property type="entry name" value="MFS"/>
</dbReference>
<keyword evidence="7" id="KW-1185">Reference proteome</keyword>
<dbReference type="Pfam" id="PF07690">
    <property type="entry name" value="MFS_1"/>
    <property type="match status" value="1"/>
</dbReference>
<keyword evidence="3 4" id="KW-0472">Membrane</keyword>
<dbReference type="InterPro" id="IPR036259">
    <property type="entry name" value="MFS_trans_sf"/>
</dbReference>
<evidence type="ECO:0000256" key="2">
    <source>
        <dbReference type="ARBA" id="ARBA00022989"/>
    </source>
</evidence>
<feature type="transmembrane region" description="Helical" evidence="4">
    <location>
        <begin position="80"/>
        <end position="100"/>
    </location>
</feature>
<feature type="transmembrane region" description="Helical" evidence="4">
    <location>
        <begin position="293"/>
        <end position="311"/>
    </location>
</feature>
<feature type="transmembrane region" description="Helical" evidence="4">
    <location>
        <begin position="350"/>
        <end position="371"/>
    </location>
</feature>
<dbReference type="SUPFAM" id="SSF103473">
    <property type="entry name" value="MFS general substrate transporter"/>
    <property type="match status" value="1"/>
</dbReference>
<feature type="transmembrane region" description="Helical" evidence="4">
    <location>
        <begin position="174"/>
        <end position="194"/>
    </location>
</feature>
<evidence type="ECO:0000256" key="1">
    <source>
        <dbReference type="ARBA" id="ARBA00022692"/>
    </source>
</evidence>
<sequence>MTRMPADVSLIDSRHAARRLAAALCIVTLGSSGMYILPVVMPAVQQEFSASRAGISLAYTVTMVASGVGGMLCGRAADRYGLAAVVALGALGVAAGYVLAGLSSNIILFVLAHGMLIGLLGIASAFVPLMADTALWWNRRRGIAVAICASGNYVAGTVWPPLVQWGVEHVGWRHTYTVLGLSCGAGMAALCMALRKRPPLPLAAATASAGGHAVHDTRPFGLPAGLAQMLLFIASVSCCVAMSMPQVHIVSYCTDLGINPARGAEMLSRMLGFGIVSRLASGWIADHLGGMRTLILGSALQTLALLLFLPFDGLVTLYIISAMFGLFQGGIVPSYAIVVREYFPPREAGARVGSVMFGTLLGMALGGWMSGKIFDLTGSYRMAFINGVGWNLFNLALVSWLFMRAHRQRASA</sequence>
<evidence type="ECO:0000259" key="5">
    <source>
        <dbReference type="PROSITE" id="PS50850"/>
    </source>
</evidence>
<comment type="caution">
    <text evidence="6">The sequence shown here is derived from an EMBL/GenBank/DDBJ whole genome shotgun (WGS) entry which is preliminary data.</text>
</comment>
<dbReference type="OrthoDB" id="3573349at2"/>
<accession>A0A254TH44</accession>
<dbReference type="PANTHER" id="PTHR11360">
    <property type="entry name" value="MONOCARBOXYLATE TRANSPORTER"/>
    <property type="match status" value="1"/>
</dbReference>
<dbReference type="EMBL" id="LSTO01000001">
    <property type="protein sequence ID" value="OWW21960.1"/>
    <property type="molecule type" value="Genomic_DNA"/>
</dbReference>
<evidence type="ECO:0000256" key="4">
    <source>
        <dbReference type="SAM" id="Phobius"/>
    </source>
</evidence>
<feature type="transmembrane region" description="Helical" evidence="4">
    <location>
        <begin position="106"/>
        <end position="131"/>
    </location>
</feature>
<dbReference type="AlphaFoldDB" id="A0A254TH44"/>
<keyword evidence="2 4" id="KW-1133">Transmembrane helix</keyword>
<dbReference type="GO" id="GO:0022857">
    <property type="term" value="F:transmembrane transporter activity"/>
    <property type="evidence" value="ECO:0007669"/>
    <property type="project" value="InterPro"/>
</dbReference>
<feature type="transmembrane region" description="Helical" evidence="4">
    <location>
        <begin position="53"/>
        <end position="73"/>
    </location>
</feature>
<dbReference type="InterPro" id="IPR020846">
    <property type="entry name" value="MFS_dom"/>
</dbReference>
<dbReference type="Proteomes" id="UP000197535">
    <property type="component" value="Unassembled WGS sequence"/>
</dbReference>
<keyword evidence="1 4" id="KW-0812">Transmembrane</keyword>
<gene>
    <name evidence="6" type="ORF">AYR66_23190</name>
</gene>
<dbReference type="PROSITE" id="PS50850">
    <property type="entry name" value="MFS"/>
    <property type="match status" value="1"/>
</dbReference>
<feature type="domain" description="Major facilitator superfamily (MFS) profile" evidence="5">
    <location>
        <begin position="19"/>
        <end position="406"/>
    </location>
</feature>
<dbReference type="CDD" id="cd17355">
    <property type="entry name" value="MFS_YcxA_like"/>
    <property type="match status" value="1"/>
</dbReference>
<evidence type="ECO:0000313" key="7">
    <source>
        <dbReference type="Proteomes" id="UP000197535"/>
    </source>
</evidence>
<feature type="transmembrane region" description="Helical" evidence="4">
    <location>
        <begin position="20"/>
        <end position="41"/>
    </location>
</feature>
<proteinExistence type="predicted"/>
<dbReference type="Gene3D" id="1.20.1250.20">
    <property type="entry name" value="MFS general substrate transporter like domains"/>
    <property type="match status" value="2"/>
</dbReference>
<dbReference type="RefSeq" id="WP_088708795.1">
    <property type="nucleotide sequence ID" value="NZ_LSTO01000001.1"/>
</dbReference>
<dbReference type="InterPro" id="IPR050327">
    <property type="entry name" value="Proton-linked_MCT"/>
</dbReference>
<name>A0A254TH44_9BURK</name>
<organism evidence="6 7">
    <name type="scientific">Noviherbaspirillum denitrificans</name>
    <dbReference type="NCBI Taxonomy" id="1968433"/>
    <lineage>
        <taxon>Bacteria</taxon>
        <taxon>Pseudomonadati</taxon>
        <taxon>Pseudomonadota</taxon>
        <taxon>Betaproteobacteria</taxon>
        <taxon>Burkholderiales</taxon>
        <taxon>Oxalobacteraceae</taxon>
        <taxon>Noviherbaspirillum</taxon>
    </lineage>
</organism>
<reference evidence="6 7" key="1">
    <citation type="submission" date="2016-02" db="EMBL/GenBank/DDBJ databases">
        <authorList>
            <person name="Wen L."/>
            <person name="He K."/>
            <person name="Yang H."/>
        </authorList>
    </citation>
    <scope>NUCLEOTIDE SEQUENCE [LARGE SCALE GENOMIC DNA]</scope>
    <source>
        <strain evidence="6 7">TSA40</strain>
    </source>
</reference>
<protein>
    <submittedName>
        <fullName evidence="6">MFS transporter</fullName>
    </submittedName>
</protein>
<evidence type="ECO:0000256" key="3">
    <source>
        <dbReference type="ARBA" id="ARBA00023136"/>
    </source>
</evidence>
<feature type="transmembrane region" description="Helical" evidence="4">
    <location>
        <begin position="383"/>
        <end position="403"/>
    </location>
</feature>
<feature type="transmembrane region" description="Helical" evidence="4">
    <location>
        <begin position="317"/>
        <end position="338"/>
    </location>
</feature>
<evidence type="ECO:0000313" key="6">
    <source>
        <dbReference type="EMBL" id="OWW21960.1"/>
    </source>
</evidence>